<dbReference type="EMBL" id="FTOF01000005">
    <property type="protein sequence ID" value="SIS46366.1"/>
    <property type="molecule type" value="Genomic_DNA"/>
</dbReference>
<accession>A0A1N7JAR7</accession>
<dbReference type="Proteomes" id="UP000186292">
    <property type="component" value="Unassembled WGS sequence"/>
</dbReference>
<dbReference type="OrthoDB" id="3387628at2"/>
<sequence length="95" mass="10348">MTVIKYGFGSLADAATDIETSSRNIGNQLEDLKNSLKPMVASWEGEASDRYQEHQAKWDTAAQDLNDILSTIGRAVEDGNNRMQSVNTAAANSWG</sequence>
<proteinExistence type="inferred from homology"/>
<comment type="similarity">
    <text evidence="1">Belongs to the WXG100 family.</text>
</comment>
<keyword evidence="3" id="KW-1185">Reference proteome</keyword>
<dbReference type="Gene3D" id="1.10.287.1060">
    <property type="entry name" value="ESAT-6-like"/>
    <property type="match status" value="1"/>
</dbReference>
<evidence type="ECO:0000313" key="3">
    <source>
        <dbReference type="Proteomes" id="UP000186292"/>
    </source>
</evidence>
<dbReference type="Pfam" id="PF06013">
    <property type="entry name" value="WXG100"/>
    <property type="match status" value="1"/>
</dbReference>
<protein>
    <recommendedName>
        <fullName evidence="1">ESAT-6-like protein</fullName>
    </recommendedName>
</protein>
<gene>
    <name evidence="2" type="ORF">SAMN05444817_10570</name>
</gene>
<dbReference type="InterPro" id="IPR010310">
    <property type="entry name" value="T7SS_ESAT-6-like"/>
</dbReference>
<dbReference type="RefSeq" id="WP_076599156.1">
    <property type="nucleotide sequence ID" value="NZ_CP046976.1"/>
</dbReference>
<evidence type="ECO:0000313" key="2">
    <source>
        <dbReference type="EMBL" id="SIS46366.1"/>
    </source>
</evidence>
<dbReference type="STRING" id="1161099.SAMN05444817_10570"/>
<reference evidence="3" key="1">
    <citation type="submission" date="2017-01" db="EMBL/GenBank/DDBJ databases">
        <authorList>
            <person name="Varghese N."/>
            <person name="Submissions S."/>
        </authorList>
    </citation>
    <scope>NUCLEOTIDE SEQUENCE [LARGE SCALE GENOMIC DNA]</scope>
    <source>
        <strain evidence="3">DSM 44531</strain>
    </source>
</reference>
<name>A0A1N7JAR7_9CORY</name>
<dbReference type="SUPFAM" id="SSF140453">
    <property type="entry name" value="EsxAB dimer-like"/>
    <property type="match status" value="1"/>
</dbReference>
<evidence type="ECO:0000256" key="1">
    <source>
        <dbReference type="RuleBase" id="RU362001"/>
    </source>
</evidence>
<dbReference type="AlphaFoldDB" id="A0A1N7JAR7"/>
<dbReference type="NCBIfam" id="TIGR03930">
    <property type="entry name" value="WXG100_ESAT6"/>
    <property type="match status" value="1"/>
</dbReference>
<organism evidence="2 3">
    <name type="scientific">Corynebacterium appendicis CIP 107643</name>
    <dbReference type="NCBI Taxonomy" id="1161099"/>
    <lineage>
        <taxon>Bacteria</taxon>
        <taxon>Bacillati</taxon>
        <taxon>Actinomycetota</taxon>
        <taxon>Actinomycetes</taxon>
        <taxon>Mycobacteriales</taxon>
        <taxon>Corynebacteriaceae</taxon>
        <taxon>Corynebacterium</taxon>
    </lineage>
</organism>
<dbReference type="InterPro" id="IPR036689">
    <property type="entry name" value="ESAT-6-like_sf"/>
</dbReference>